<comment type="caution">
    <text evidence="1">The sequence shown here is derived from an EMBL/GenBank/DDBJ whole genome shotgun (WGS) entry which is preliminary data.</text>
</comment>
<reference evidence="1" key="1">
    <citation type="submission" date="2023-02" db="EMBL/GenBank/DDBJ databases">
        <title>Description of Roseinatronobacter alkalisoli sp. nov., an alkaliphilic bacerium isolated from soda soil.</title>
        <authorList>
            <person name="Wei W."/>
        </authorList>
    </citation>
    <scope>NUCLEOTIDE SEQUENCE</scope>
    <source>
        <strain evidence="1">HJB301</strain>
    </source>
</reference>
<evidence type="ECO:0000313" key="2">
    <source>
        <dbReference type="Proteomes" id="UP001431784"/>
    </source>
</evidence>
<keyword evidence="1" id="KW-0808">Transferase</keyword>
<dbReference type="PANTHER" id="PTHR10285">
    <property type="entry name" value="URIDINE KINASE"/>
    <property type="match status" value="1"/>
</dbReference>
<organism evidence="1 2">
    <name type="scientific">Roseinatronobacter alkalisoli</name>
    <dbReference type="NCBI Taxonomy" id="3028235"/>
    <lineage>
        <taxon>Bacteria</taxon>
        <taxon>Pseudomonadati</taxon>
        <taxon>Pseudomonadota</taxon>
        <taxon>Alphaproteobacteria</taxon>
        <taxon>Rhodobacterales</taxon>
        <taxon>Paracoccaceae</taxon>
        <taxon>Roseinatronobacter</taxon>
    </lineage>
</organism>
<protein>
    <submittedName>
        <fullName evidence="1">Uridine kinase</fullName>
    </submittedName>
</protein>
<proteinExistence type="predicted"/>
<keyword evidence="2" id="KW-1185">Reference proteome</keyword>
<dbReference type="SUPFAM" id="SSF52540">
    <property type="entry name" value="P-loop containing nucleoside triphosphate hydrolases"/>
    <property type="match status" value="1"/>
</dbReference>
<name>A0ABT5TAY0_9RHOB</name>
<dbReference type="RefSeq" id="WP_274352962.1">
    <property type="nucleotide sequence ID" value="NZ_JAQZSM010000014.1"/>
</dbReference>
<evidence type="ECO:0000313" key="1">
    <source>
        <dbReference type="EMBL" id="MDD7972284.1"/>
    </source>
</evidence>
<dbReference type="Proteomes" id="UP001431784">
    <property type="component" value="Unassembled WGS sequence"/>
</dbReference>
<gene>
    <name evidence="1" type="ORF">PUT78_14375</name>
</gene>
<dbReference type="EMBL" id="JAQZSM010000014">
    <property type="protein sequence ID" value="MDD7972284.1"/>
    <property type="molecule type" value="Genomic_DNA"/>
</dbReference>
<accession>A0ABT5TAY0</accession>
<dbReference type="Gene3D" id="3.40.50.300">
    <property type="entry name" value="P-loop containing nucleotide triphosphate hydrolases"/>
    <property type="match status" value="3"/>
</dbReference>
<sequence length="230" mass="24049">MSQGRIAERLCMHILSTDGGAGRVLIALAGPPGAGKSTLAAELAAALAARCGAGQVALVPMDGFHLDNQELQAKGLLGVKGAPESFDAAGFSALVRAARTGGRDIHYPLFDRAQDKTIPDAATLGADVRFVVFEGNYLLLRQDDWAGLAGLFDVTVMLTVPLPVLRARLVARWLTHGLGAAAAEARADGNDMINARTVLEQSAPADLQLRLQEDGQMTLAIQKDGVSRAG</sequence>
<keyword evidence="1" id="KW-0418">Kinase</keyword>
<dbReference type="GO" id="GO:0016301">
    <property type="term" value="F:kinase activity"/>
    <property type="evidence" value="ECO:0007669"/>
    <property type="project" value="UniProtKB-KW"/>
</dbReference>
<dbReference type="InterPro" id="IPR027417">
    <property type="entry name" value="P-loop_NTPase"/>
</dbReference>